<accession>A0A318K3L8</accession>
<reference evidence="2 3" key="1">
    <citation type="submission" date="2018-05" db="EMBL/GenBank/DDBJ databases">
        <title>Genomic Encyclopedia of Type Strains, Phase IV (KMG-IV): sequencing the most valuable type-strain genomes for metagenomic binning, comparative biology and taxonomic classification.</title>
        <authorList>
            <person name="Goeker M."/>
        </authorList>
    </citation>
    <scope>NUCLEOTIDE SEQUENCE [LARGE SCALE GENOMIC DNA]</scope>
    <source>
        <strain evidence="2 3">DSM 44704</strain>
    </source>
</reference>
<sequence length="58" mass="6429">MRTTRAAAVTLLTLVGLLVMTMLTSGSAAANPPSQNPFWFLPDWFQQILFCYILGSCY</sequence>
<organism evidence="2 3">
    <name type="scientific">Nocardia tenerifensis</name>
    <dbReference type="NCBI Taxonomy" id="228006"/>
    <lineage>
        <taxon>Bacteria</taxon>
        <taxon>Bacillati</taxon>
        <taxon>Actinomycetota</taxon>
        <taxon>Actinomycetes</taxon>
        <taxon>Mycobacteriales</taxon>
        <taxon>Nocardiaceae</taxon>
        <taxon>Nocardia</taxon>
    </lineage>
</organism>
<keyword evidence="1" id="KW-0732">Signal</keyword>
<name>A0A318K3L8_9NOCA</name>
<keyword evidence="3" id="KW-1185">Reference proteome</keyword>
<protein>
    <submittedName>
        <fullName evidence="2">Uncharacterized protein</fullName>
    </submittedName>
</protein>
<feature type="chain" id="PRO_5038338951" evidence="1">
    <location>
        <begin position="31"/>
        <end position="58"/>
    </location>
</feature>
<gene>
    <name evidence="2" type="ORF">DFR70_119152</name>
</gene>
<evidence type="ECO:0000313" key="3">
    <source>
        <dbReference type="Proteomes" id="UP000247569"/>
    </source>
</evidence>
<feature type="signal peptide" evidence="1">
    <location>
        <begin position="1"/>
        <end position="30"/>
    </location>
</feature>
<evidence type="ECO:0000256" key="1">
    <source>
        <dbReference type="SAM" id="SignalP"/>
    </source>
</evidence>
<evidence type="ECO:0000313" key="2">
    <source>
        <dbReference type="EMBL" id="PXX56600.1"/>
    </source>
</evidence>
<proteinExistence type="predicted"/>
<dbReference type="EMBL" id="QJKF01000019">
    <property type="protein sequence ID" value="PXX56600.1"/>
    <property type="molecule type" value="Genomic_DNA"/>
</dbReference>
<dbReference type="RefSeq" id="WP_157195447.1">
    <property type="nucleotide sequence ID" value="NZ_QJKF01000019.1"/>
</dbReference>
<dbReference type="AlphaFoldDB" id="A0A318K3L8"/>
<dbReference type="Proteomes" id="UP000247569">
    <property type="component" value="Unassembled WGS sequence"/>
</dbReference>
<comment type="caution">
    <text evidence="2">The sequence shown here is derived from an EMBL/GenBank/DDBJ whole genome shotgun (WGS) entry which is preliminary data.</text>
</comment>